<dbReference type="Gene3D" id="2.40.160.20">
    <property type="match status" value="1"/>
</dbReference>
<evidence type="ECO:0000313" key="3">
    <source>
        <dbReference type="Proteomes" id="UP001266357"/>
    </source>
</evidence>
<comment type="caution">
    <text evidence="2">The sequence shown here is derived from an EMBL/GenBank/DDBJ whole genome shotgun (WGS) entry which is preliminary data.</text>
</comment>
<reference evidence="2 3" key="1">
    <citation type="submission" date="2023-09" db="EMBL/GenBank/DDBJ databases">
        <authorList>
            <person name="Rey-Velasco X."/>
        </authorList>
    </citation>
    <scope>NUCLEOTIDE SEQUENCE [LARGE SCALE GENOMIC DNA]</scope>
    <source>
        <strain evidence="2 3">W431</strain>
    </source>
</reference>
<name>A0ABU2ZYK3_9GAMM</name>
<keyword evidence="3" id="KW-1185">Reference proteome</keyword>
<feature type="signal peptide" evidence="1">
    <location>
        <begin position="1"/>
        <end position="24"/>
    </location>
</feature>
<protein>
    <recommendedName>
        <fullName evidence="4">Outer membrane protein beta-barrel domain-containing protein</fullName>
    </recommendedName>
</protein>
<dbReference type="EMBL" id="JAVRIF010000002">
    <property type="protein sequence ID" value="MDT0602992.1"/>
    <property type="molecule type" value="Genomic_DNA"/>
</dbReference>
<dbReference type="RefSeq" id="WP_311578278.1">
    <property type="nucleotide sequence ID" value="NZ_JAVRIF010000002.1"/>
</dbReference>
<keyword evidence="1" id="KW-0732">Signal</keyword>
<organism evidence="2 3">
    <name type="scientific">Thalassotalea castellviae</name>
    <dbReference type="NCBI Taxonomy" id="3075612"/>
    <lineage>
        <taxon>Bacteria</taxon>
        <taxon>Pseudomonadati</taxon>
        <taxon>Pseudomonadota</taxon>
        <taxon>Gammaproteobacteria</taxon>
        <taxon>Alteromonadales</taxon>
        <taxon>Colwelliaceae</taxon>
        <taxon>Thalassotalea</taxon>
    </lineage>
</organism>
<evidence type="ECO:0008006" key="4">
    <source>
        <dbReference type="Google" id="ProtNLM"/>
    </source>
</evidence>
<feature type="chain" id="PRO_5047179592" description="Outer membrane protein beta-barrel domain-containing protein" evidence="1">
    <location>
        <begin position="25"/>
        <end position="199"/>
    </location>
</feature>
<dbReference type="InterPro" id="IPR011250">
    <property type="entry name" value="OMP/PagP_B-barrel"/>
</dbReference>
<proteinExistence type="predicted"/>
<gene>
    <name evidence="2" type="ORF">RM573_05250</name>
</gene>
<evidence type="ECO:0000313" key="2">
    <source>
        <dbReference type="EMBL" id="MDT0602992.1"/>
    </source>
</evidence>
<dbReference type="SUPFAM" id="SSF56925">
    <property type="entry name" value="OMPA-like"/>
    <property type="match status" value="1"/>
</dbReference>
<evidence type="ECO:0000256" key="1">
    <source>
        <dbReference type="SAM" id="SignalP"/>
    </source>
</evidence>
<accession>A0ABU2ZYK3</accession>
<dbReference type="Proteomes" id="UP001266357">
    <property type="component" value="Unassembled WGS sequence"/>
</dbReference>
<sequence length="199" mass="21887">MIYQRFLKQALALYLSVFSLSAVATEFEVSAFLGQMYSSDLTGISTEDALSVDAGGNVGVAVAWQDSPNGQGQIMLNVVSHDFKSEATEQNYSLDIMYAHFNGVAQFRQQSYVTTVSLGLGGAYFDSNISEELYPSATLAFGTRYEFSETVAMITELRGYATLVDADDNMFCENDICHAQFENSLWMESNISIGLAIKF</sequence>